<sequence length="43" mass="4750">MLCNAIPGLVSGFKFHSFMVTSTEAEIVGLDAEVLNVSFFWIQ</sequence>
<evidence type="ECO:0000313" key="2">
    <source>
        <dbReference type="Proteomes" id="UP000003042"/>
    </source>
</evidence>
<name>A0ABC9NQ38_ESCAT</name>
<reference evidence="1 2" key="1">
    <citation type="submission" date="2008-02" db="EMBL/GenBank/DDBJ databases">
        <title>Annotation of Escherichia albertii TW07627.</title>
        <authorList>
            <person name="Sutton G."/>
            <person name="Whittam T.S."/>
            <person name="Sebastian Y."/>
        </authorList>
    </citation>
    <scope>NUCLEOTIDE SEQUENCE [LARGE SCALE GENOMIC DNA]</scope>
    <source>
        <strain evidence="1 2">TW07627</strain>
    </source>
</reference>
<accession>A0ABC9NQ38</accession>
<dbReference type="EMBL" id="ABKX01000004">
    <property type="protein sequence ID" value="EDS92373.1"/>
    <property type="molecule type" value="Genomic_DNA"/>
</dbReference>
<dbReference type="AlphaFoldDB" id="A0ABC9NQ38"/>
<comment type="caution">
    <text evidence="1">The sequence shown here is derived from an EMBL/GenBank/DDBJ whole genome shotgun (WGS) entry which is preliminary data.</text>
</comment>
<proteinExistence type="predicted"/>
<gene>
    <name evidence="1" type="ORF">ESCAB7627_0123</name>
</gene>
<protein>
    <submittedName>
        <fullName evidence="1">Uncharacterized protein</fullName>
    </submittedName>
</protein>
<dbReference type="Proteomes" id="UP000003042">
    <property type="component" value="Unassembled WGS sequence"/>
</dbReference>
<organism evidence="1 2">
    <name type="scientific">Escherichia albertii (strain TW07627)</name>
    <dbReference type="NCBI Taxonomy" id="502347"/>
    <lineage>
        <taxon>Bacteria</taxon>
        <taxon>Pseudomonadati</taxon>
        <taxon>Pseudomonadota</taxon>
        <taxon>Gammaproteobacteria</taxon>
        <taxon>Enterobacterales</taxon>
        <taxon>Enterobacteriaceae</taxon>
        <taxon>Escherichia</taxon>
    </lineage>
</organism>
<evidence type="ECO:0000313" key="1">
    <source>
        <dbReference type="EMBL" id="EDS92373.1"/>
    </source>
</evidence>